<dbReference type="InterPro" id="IPR052393">
    <property type="entry name" value="Cadmium-induced_rsp"/>
</dbReference>
<name>A0A2M7G0U9_9BACT</name>
<dbReference type="AlphaFoldDB" id="A0A2M7G0U9"/>
<gene>
    <name evidence="2" type="ORF">COW36_17720</name>
</gene>
<dbReference type="Pfam" id="PF00903">
    <property type="entry name" value="Glyoxalase"/>
    <property type="match status" value="1"/>
</dbReference>
<dbReference type="Proteomes" id="UP000231019">
    <property type="component" value="Unassembled WGS sequence"/>
</dbReference>
<evidence type="ECO:0000313" key="2">
    <source>
        <dbReference type="EMBL" id="PIW15256.1"/>
    </source>
</evidence>
<dbReference type="EMBL" id="PFFQ01000053">
    <property type="protein sequence ID" value="PIW15256.1"/>
    <property type="molecule type" value="Genomic_DNA"/>
</dbReference>
<dbReference type="SUPFAM" id="SSF54593">
    <property type="entry name" value="Glyoxalase/Bleomycin resistance protein/Dihydroxybiphenyl dioxygenase"/>
    <property type="match status" value="1"/>
</dbReference>
<protein>
    <recommendedName>
        <fullName evidence="1">VOC domain-containing protein</fullName>
    </recommendedName>
</protein>
<feature type="domain" description="VOC" evidence="1">
    <location>
        <begin position="1"/>
        <end position="118"/>
    </location>
</feature>
<dbReference type="Gene3D" id="3.10.180.10">
    <property type="entry name" value="2,3-Dihydroxybiphenyl 1,2-Dioxygenase, domain 1"/>
    <property type="match status" value="1"/>
</dbReference>
<dbReference type="InterPro" id="IPR029068">
    <property type="entry name" value="Glyas_Bleomycin-R_OHBP_Dase"/>
</dbReference>
<organism evidence="2 3">
    <name type="scientific">bacterium (Candidatus Blackallbacteria) CG17_big_fil_post_rev_8_21_14_2_50_48_46</name>
    <dbReference type="NCBI Taxonomy" id="2014261"/>
    <lineage>
        <taxon>Bacteria</taxon>
        <taxon>Candidatus Blackallbacteria</taxon>
    </lineage>
</organism>
<dbReference type="PROSITE" id="PS51819">
    <property type="entry name" value="VOC"/>
    <property type="match status" value="1"/>
</dbReference>
<dbReference type="InterPro" id="IPR049789">
    <property type="entry name" value="ArsI/CadI-like"/>
</dbReference>
<dbReference type="NCBIfam" id="NF041414">
    <property type="entry name" value="ArsI_CadI_VOC"/>
    <property type="match status" value="1"/>
</dbReference>
<evidence type="ECO:0000313" key="3">
    <source>
        <dbReference type="Proteomes" id="UP000231019"/>
    </source>
</evidence>
<proteinExistence type="predicted"/>
<dbReference type="InterPro" id="IPR004360">
    <property type="entry name" value="Glyas_Fos-R_dOase_dom"/>
</dbReference>
<reference evidence="2 3" key="1">
    <citation type="submission" date="2017-09" db="EMBL/GenBank/DDBJ databases">
        <title>Depth-based differentiation of microbial function through sediment-hosted aquifers and enrichment of novel symbionts in the deep terrestrial subsurface.</title>
        <authorList>
            <person name="Probst A.J."/>
            <person name="Ladd B."/>
            <person name="Jarett J.K."/>
            <person name="Geller-Mcgrath D.E."/>
            <person name="Sieber C.M."/>
            <person name="Emerson J.B."/>
            <person name="Anantharaman K."/>
            <person name="Thomas B.C."/>
            <person name="Malmstrom R."/>
            <person name="Stieglmeier M."/>
            <person name="Klingl A."/>
            <person name="Woyke T."/>
            <person name="Ryan C.M."/>
            <person name="Banfield J.F."/>
        </authorList>
    </citation>
    <scope>NUCLEOTIDE SEQUENCE [LARGE SCALE GENOMIC DNA]</scope>
    <source>
        <strain evidence="2">CG17_big_fil_post_rev_8_21_14_2_50_48_46</strain>
    </source>
</reference>
<dbReference type="InterPro" id="IPR037523">
    <property type="entry name" value="VOC_core"/>
</dbReference>
<accession>A0A2M7G0U9</accession>
<evidence type="ECO:0000259" key="1">
    <source>
        <dbReference type="PROSITE" id="PS51819"/>
    </source>
</evidence>
<dbReference type="GO" id="GO:0046686">
    <property type="term" value="P:response to cadmium ion"/>
    <property type="evidence" value="ECO:0007669"/>
    <property type="project" value="TreeGrafter"/>
</dbReference>
<dbReference type="PANTHER" id="PTHR41294">
    <property type="entry name" value="CADMIUM-INDUCED PROTEIN CADI"/>
    <property type="match status" value="1"/>
</dbReference>
<comment type="caution">
    <text evidence="2">The sequence shown here is derived from an EMBL/GenBank/DDBJ whole genome shotgun (WGS) entry which is preliminary data.</text>
</comment>
<dbReference type="PANTHER" id="PTHR41294:SF1">
    <property type="entry name" value="CADMIUM-INDUCED PROTEIN CADI"/>
    <property type="match status" value="1"/>
</dbReference>
<sequence>MKNHLSLYVSNLVASADFYTRFLGVEPVKIKADYAKFELLDSGLVLSLVQNPERVNAGFGHVGFVVESADAVQAWQTQAEQRGVQIALIEQQTRCCYALQDKFWVHDPDGVQWEVYAFHEDSEWNDPEFSSQVVKEQAHAVCCSQ</sequence>